<keyword evidence="7" id="KW-0966">Cell projection</keyword>
<dbReference type="InterPro" id="IPR027918">
    <property type="entry name" value="HYLS1_C_dom"/>
</dbReference>
<dbReference type="EMBL" id="JAVRBK010000004">
    <property type="protein sequence ID" value="KAK5645275.1"/>
    <property type="molecule type" value="Genomic_DNA"/>
</dbReference>
<dbReference type="GO" id="GO:0060271">
    <property type="term" value="P:cilium assembly"/>
    <property type="evidence" value="ECO:0007669"/>
    <property type="project" value="TreeGrafter"/>
</dbReference>
<accession>A0AAN7ZGA8</accession>
<evidence type="ECO:0000256" key="7">
    <source>
        <dbReference type="ARBA" id="ARBA00023273"/>
    </source>
</evidence>
<evidence type="ECO:0000256" key="1">
    <source>
        <dbReference type="ARBA" id="ARBA00004114"/>
    </source>
</evidence>
<evidence type="ECO:0000256" key="6">
    <source>
        <dbReference type="ARBA" id="ARBA00023212"/>
    </source>
</evidence>
<organism evidence="9 10">
    <name type="scientific">Pyrocoelia pectoralis</name>
    <dbReference type="NCBI Taxonomy" id="417401"/>
    <lineage>
        <taxon>Eukaryota</taxon>
        <taxon>Metazoa</taxon>
        <taxon>Ecdysozoa</taxon>
        <taxon>Arthropoda</taxon>
        <taxon>Hexapoda</taxon>
        <taxon>Insecta</taxon>
        <taxon>Pterygota</taxon>
        <taxon>Neoptera</taxon>
        <taxon>Endopterygota</taxon>
        <taxon>Coleoptera</taxon>
        <taxon>Polyphaga</taxon>
        <taxon>Elateriformia</taxon>
        <taxon>Elateroidea</taxon>
        <taxon>Lampyridae</taxon>
        <taxon>Lampyrinae</taxon>
        <taxon>Pyrocoelia</taxon>
    </lineage>
</organism>
<comment type="subcellular location">
    <subcellularLocation>
        <location evidence="2">Cell projection</location>
        <location evidence="2">Cilium</location>
    </subcellularLocation>
    <subcellularLocation>
        <location evidence="1">Cytoplasm</location>
        <location evidence="1">Cytoskeleton</location>
        <location evidence="1">Microtubule organizing center</location>
        <location evidence="1">Centrosome</location>
        <location evidence="1">Centriole</location>
    </subcellularLocation>
</comment>
<dbReference type="Proteomes" id="UP001329430">
    <property type="component" value="Chromosome 4"/>
</dbReference>
<dbReference type="Pfam" id="PF15311">
    <property type="entry name" value="HYLS1_C"/>
    <property type="match status" value="1"/>
</dbReference>
<name>A0AAN7ZGA8_9COLE</name>
<evidence type="ECO:0000256" key="4">
    <source>
        <dbReference type="ARBA" id="ARBA00022490"/>
    </source>
</evidence>
<sequence>MSSINPREVLQYLNELGFHNITREQLKVFIQDLKRLIKYENKADAENIPPPCPCDNKPTHTLPTESWLYKQREFLGNKVLLKVNHKVPQNSVKSNSTVCSRNSGECSDLTPCGSNCVWYKLDGSSAPDILRIDDTVINVPARSKSCESLRKSKNPNVKYKQKSVILPRPPQKMTKCDPVTLYHKYQEEWKKHNIPGEADHAELRWSIRERLLGQPKIVRSFTSVLFKLNQYFSANDRVIGHSLQKTICVVLW</sequence>
<dbReference type="InterPro" id="IPR052319">
    <property type="entry name" value="Centriolar_ciliogenesis_assoc"/>
</dbReference>
<keyword evidence="5" id="KW-0970">Cilium biogenesis/degradation</keyword>
<keyword evidence="6" id="KW-0206">Cytoskeleton</keyword>
<feature type="domain" description="Centriolar and ciliogenesis-associated protein HYLS1 C-terminal" evidence="8">
    <location>
        <begin position="171"/>
        <end position="218"/>
    </location>
</feature>
<keyword evidence="10" id="KW-1185">Reference proteome</keyword>
<evidence type="ECO:0000259" key="8">
    <source>
        <dbReference type="Pfam" id="PF15311"/>
    </source>
</evidence>
<evidence type="ECO:0000313" key="10">
    <source>
        <dbReference type="Proteomes" id="UP001329430"/>
    </source>
</evidence>
<dbReference type="GO" id="GO:0005814">
    <property type="term" value="C:centriole"/>
    <property type="evidence" value="ECO:0007669"/>
    <property type="project" value="UniProtKB-SubCell"/>
</dbReference>
<evidence type="ECO:0000256" key="3">
    <source>
        <dbReference type="ARBA" id="ARBA00010091"/>
    </source>
</evidence>
<comment type="caution">
    <text evidence="9">The sequence shown here is derived from an EMBL/GenBank/DDBJ whole genome shotgun (WGS) entry which is preliminary data.</text>
</comment>
<keyword evidence="4" id="KW-0963">Cytoplasm</keyword>
<dbReference type="PANTHER" id="PTHR34174:SF1">
    <property type="entry name" value="CENTRIOLAR AND CILIOGENESIS-ASSOCIATED PROTEIN HYLS1"/>
    <property type="match status" value="1"/>
</dbReference>
<reference evidence="9 10" key="1">
    <citation type="journal article" date="2024" name="Insects">
        <title>An Improved Chromosome-Level Genome Assembly of the Firefly Pyrocoelia pectoralis.</title>
        <authorList>
            <person name="Fu X."/>
            <person name="Meyer-Rochow V.B."/>
            <person name="Ballantyne L."/>
            <person name="Zhu X."/>
        </authorList>
    </citation>
    <scope>NUCLEOTIDE SEQUENCE [LARGE SCALE GENOMIC DNA]</scope>
    <source>
        <strain evidence="9">XCY_ONT2</strain>
    </source>
</reference>
<gene>
    <name evidence="9" type="ORF">RI129_006575</name>
</gene>
<protein>
    <recommendedName>
        <fullName evidence="8">Centriolar and ciliogenesis-associated protein HYLS1 C-terminal domain-containing protein</fullName>
    </recommendedName>
</protein>
<evidence type="ECO:0000313" key="9">
    <source>
        <dbReference type="EMBL" id="KAK5645275.1"/>
    </source>
</evidence>
<evidence type="ECO:0000256" key="2">
    <source>
        <dbReference type="ARBA" id="ARBA00004138"/>
    </source>
</evidence>
<dbReference type="GO" id="GO:0097730">
    <property type="term" value="C:non-motile cilium"/>
    <property type="evidence" value="ECO:0007669"/>
    <property type="project" value="TreeGrafter"/>
</dbReference>
<dbReference type="AlphaFoldDB" id="A0AAN7ZGA8"/>
<proteinExistence type="inferred from homology"/>
<evidence type="ECO:0000256" key="5">
    <source>
        <dbReference type="ARBA" id="ARBA00022794"/>
    </source>
</evidence>
<comment type="similarity">
    <text evidence="3">Belongs to the HYLS1 family.</text>
</comment>
<dbReference type="PANTHER" id="PTHR34174">
    <property type="entry name" value="HYDROLETHALUS SYNDROME PROTEIN 1"/>
    <property type="match status" value="1"/>
</dbReference>